<dbReference type="AlphaFoldDB" id="A0A0A8YUI0"/>
<name>A0A0A8YUI0_ARUDO</name>
<proteinExistence type="predicted"/>
<dbReference type="EMBL" id="GBRH01267091">
    <property type="protein sequence ID" value="JAD30804.1"/>
    <property type="molecule type" value="Transcribed_RNA"/>
</dbReference>
<reference evidence="1" key="1">
    <citation type="submission" date="2014-09" db="EMBL/GenBank/DDBJ databases">
        <authorList>
            <person name="Magalhaes I.L.F."/>
            <person name="Oliveira U."/>
            <person name="Santos F.R."/>
            <person name="Vidigal T.H.D.A."/>
            <person name="Brescovit A.D."/>
            <person name="Santos A.J."/>
        </authorList>
    </citation>
    <scope>NUCLEOTIDE SEQUENCE</scope>
    <source>
        <tissue evidence="1">Shoot tissue taken approximately 20 cm above the soil surface</tissue>
    </source>
</reference>
<organism evidence="1">
    <name type="scientific">Arundo donax</name>
    <name type="common">Giant reed</name>
    <name type="synonym">Donax arundinaceus</name>
    <dbReference type="NCBI Taxonomy" id="35708"/>
    <lineage>
        <taxon>Eukaryota</taxon>
        <taxon>Viridiplantae</taxon>
        <taxon>Streptophyta</taxon>
        <taxon>Embryophyta</taxon>
        <taxon>Tracheophyta</taxon>
        <taxon>Spermatophyta</taxon>
        <taxon>Magnoliopsida</taxon>
        <taxon>Liliopsida</taxon>
        <taxon>Poales</taxon>
        <taxon>Poaceae</taxon>
        <taxon>PACMAD clade</taxon>
        <taxon>Arundinoideae</taxon>
        <taxon>Arundineae</taxon>
        <taxon>Arundo</taxon>
    </lineage>
</organism>
<accession>A0A0A8YUI0</accession>
<protein>
    <submittedName>
        <fullName evidence="1">Uncharacterized protein</fullName>
    </submittedName>
</protein>
<sequence>MHSVVTEHVFEKKNCYNRTLQTNGIMRQLCKLTVESTG</sequence>
<reference evidence="1" key="2">
    <citation type="journal article" date="2015" name="Data Brief">
        <title>Shoot transcriptome of the giant reed, Arundo donax.</title>
        <authorList>
            <person name="Barrero R.A."/>
            <person name="Guerrero F.D."/>
            <person name="Moolhuijzen P."/>
            <person name="Goolsby J.A."/>
            <person name="Tidwell J."/>
            <person name="Bellgard S.E."/>
            <person name="Bellgard M.I."/>
        </authorList>
    </citation>
    <scope>NUCLEOTIDE SEQUENCE</scope>
    <source>
        <tissue evidence="1">Shoot tissue taken approximately 20 cm above the soil surface</tissue>
    </source>
</reference>
<evidence type="ECO:0000313" key="1">
    <source>
        <dbReference type="EMBL" id="JAD30804.1"/>
    </source>
</evidence>